<dbReference type="Pfam" id="PF04404">
    <property type="entry name" value="ERF"/>
    <property type="match status" value="1"/>
</dbReference>
<gene>
    <name evidence="2" type="ORF">F904_02733</name>
</gene>
<feature type="compositionally biased region" description="Low complexity" evidence="1">
    <location>
        <begin position="134"/>
        <end position="187"/>
    </location>
</feature>
<dbReference type="eggNOG" id="ENOG5032SQ7">
    <property type="taxonomic scope" value="Bacteria"/>
</dbReference>
<reference evidence="2 3" key="1">
    <citation type="submission" date="2013-02" db="EMBL/GenBank/DDBJ databases">
        <title>The Genome Sequence of Acinetobacter sp. ANC 4105.</title>
        <authorList>
            <consortium name="The Broad Institute Genome Sequencing Platform"/>
            <consortium name="The Broad Institute Genome Sequencing Center for Infectious Disease"/>
            <person name="Cerqueira G."/>
            <person name="Feldgarden M."/>
            <person name="Courvalin P."/>
            <person name="Perichon B."/>
            <person name="Grillot-Courvalin C."/>
            <person name="Clermont D."/>
            <person name="Rocha E."/>
            <person name="Yoon E.-J."/>
            <person name="Nemec A."/>
            <person name="Walker B."/>
            <person name="Young S.K."/>
            <person name="Zeng Q."/>
            <person name="Gargeya S."/>
            <person name="Fitzgerald M."/>
            <person name="Haas B."/>
            <person name="Abouelleil A."/>
            <person name="Alvarado L."/>
            <person name="Arachchi H.M."/>
            <person name="Berlin A.M."/>
            <person name="Chapman S.B."/>
            <person name="Dewar J."/>
            <person name="Goldberg J."/>
            <person name="Griggs A."/>
            <person name="Gujja S."/>
            <person name="Hansen M."/>
            <person name="Howarth C."/>
            <person name="Imamovic A."/>
            <person name="Larimer J."/>
            <person name="McCowan C."/>
            <person name="Murphy C."/>
            <person name="Neiman D."/>
            <person name="Pearson M."/>
            <person name="Priest M."/>
            <person name="Roberts A."/>
            <person name="Saif S."/>
            <person name="Shea T."/>
            <person name="Sisk P."/>
            <person name="Sykes S."/>
            <person name="Wortman J."/>
            <person name="Nusbaum C."/>
            <person name="Birren B."/>
        </authorList>
    </citation>
    <scope>NUCLEOTIDE SEQUENCE [LARGE SCALE GENOMIC DNA]</scope>
    <source>
        <strain evidence="2 3">ANC 4105</strain>
    </source>
</reference>
<accession>N9MHM2</accession>
<dbReference type="EMBL" id="APRL01000013">
    <property type="protein sequence ID" value="ENW92790.1"/>
    <property type="molecule type" value="Genomic_DNA"/>
</dbReference>
<dbReference type="InterPro" id="IPR007499">
    <property type="entry name" value="ERF_bacteria_virus"/>
</dbReference>
<keyword evidence="3" id="KW-1185">Reference proteome</keyword>
<evidence type="ECO:0008006" key="4">
    <source>
        <dbReference type="Google" id="ProtNLM"/>
    </source>
</evidence>
<dbReference type="AlphaFoldDB" id="N9MHM2"/>
<organism evidence="2 3">
    <name type="scientific">Acinetobacter dispersus</name>
    <dbReference type="NCBI Taxonomy" id="70348"/>
    <lineage>
        <taxon>Bacteria</taxon>
        <taxon>Pseudomonadati</taxon>
        <taxon>Pseudomonadota</taxon>
        <taxon>Gammaproteobacteria</taxon>
        <taxon>Moraxellales</taxon>
        <taxon>Moraxellaceae</taxon>
        <taxon>Acinetobacter</taxon>
    </lineage>
</organism>
<dbReference type="Proteomes" id="UP000013261">
    <property type="component" value="Unassembled WGS sequence"/>
</dbReference>
<protein>
    <recommendedName>
        <fullName evidence="4">Essential recombination function protein</fullName>
    </recommendedName>
</protein>
<dbReference type="RefSeq" id="WP_005190189.1">
    <property type="nucleotide sequence ID" value="NZ_KB850050.1"/>
</dbReference>
<name>N9MHM2_9GAMM</name>
<comment type="caution">
    <text evidence="2">The sequence shown here is derived from an EMBL/GenBank/DDBJ whole genome shotgun (WGS) entry which is preliminary data.</text>
</comment>
<evidence type="ECO:0000313" key="2">
    <source>
        <dbReference type="EMBL" id="ENW92790.1"/>
    </source>
</evidence>
<sequence>MSNSNIDALRVIQTELKAPKSKYNKFGKFHYRSLEDILEGVKPLLQKYGATLVVSDEVQQIGPVVVVTAKAVFTDDQGKQTVATAHAGVELDKKGMDVAQTFGASSSYARKYALNGLFLIDDTQDPDTDAFHEQNNGQGQNNRNQNQGNVRGQNNGNRNQQSGNSAQNTRAQSGNQNQQNPSNQTGQRRTIHQRYQDALPKINSATDPDVIFKALEHFKNTQYSAGITNACRAKSDQMGWNLNIPVSEIHNQYNQMHH</sequence>
<evidence type="ECO:0000313" key="3">
    <source>
        <dbReference type="Proteomes" id="UP000013261"/>
    </source>
</evidence>
<feature type="region of interest" description="Disordered" evidence="1">
    <location>
        <begin position="125"/>
        <end position="190"/>
    </location>
</feature>
<evidence type="ECO:0000256" key="1">
    <source>
        <dbReference type="SAM" id="MobiDB-lite"/>
    </source>
</evidence>
<dbReference type="HOGENOM" id="CLU_082063_1_0_6"/>
<proteinExistence type="predicted"/>
<dbReference type="OrthoDB" id="1625426at2"/>
<dbReference type="PATRIC" id="fig|1217703.3.peg.2654"/>